<sequence length="349" mass="37000">MTVLDETAAWELLRAVRSEADAEAAGLSRGPDGGRRWRREATPGAHTLVDRYLPLCLAGTRVTFAQLGQSLDGFIATRTGDADYVTGEEDRAHLHRLRALADAVVVGAGTAVADDPQLTVRACAGTNPVRVVLDPHGRVPPRCRVFTDGSAPTLWVVAAGGGPGQGGLGGHVDVLTLPDRAAFGPRRLVETLARRGLGRVLVEGGGVTVSRFLHERALDRLYVTVAPVLLGDGVPGLRFTGTPVMREALRPPTRRAHLGEDTLFEIDLRTPRTGAPLGQEHAETGQARGEGEHPVHHGDGQPLGRAQARGAEGPGGDALPGPPAADVQRQRHGEQRQHHQGQQLGRRSV</sequence>
<evidence type="ECO:0000256" key="1">
    <source>
        <dbReference type="ARBA" id="ARBA00005104"/>
    </source>
</evidence>
<reference evidence="6 7" key="1">
    <citation type="submission" date="2013-05" db="EMBL/GenBank/DDBJ databases">
        <title>Genome sequence of Streptomyces sparsogenes DSM 40356.</title>
        <authorList>
            <person name="Coyne S."/>
            <person name="Seebeck F.P."/>
        </authorList>
    </citation>
    <scope>NUCLEOTIDE SEQUENCE [LARGE SCALE GENOMIC DNA]</scope>
    <source>
        <strain evidence="6 7">DSM 40356</strain>
    </source>
</reference>
<feature type="compositionally biased region" description="Low complexity" evidence="4">
    <location>
        <begin position="340"/>
        <end position="349"/>
    </location>
</feature>
<dbReference type="Proteomes" id="UP000186168">
    <property type="component" value="Unassembled WGS sequence"/>
</dbReference>
<proteinExistence type="predicted"/>
<protein>
    <submittedName>
        <fullName evidence="6">Bifunctional deaminase-reductase-like protein</fullName>
    </submittedName>
</protein>
<feature type="compositionally biased region" description="Basic and acidic residues" evidence="4">
    <location>
        <begin position="289"/>
        <end position="299"/>
    </location>
</feature>
<comment type="pathway">
    <text evidence="1">Cofactor biosynthesis; riboflavin biosynthesis.</text>
</comment>
<dbReference type="PANTHER" id="PTHR38011:SF7">
    <property type="entry name" value="2,5-DIAMINO-6-RIBOSYLAMINO-4(3H)-PYRIMIDINONE 5'-PHOSPHATE REDUCTASE"/>
    <property type="match status" value="1"/>
</dbReference>
<dbReference type="AlphaFoldDB" id="A0A1R1S9Q4"/>
<organism evidence="6 7">
    <name type="scientific">Streptomyces sparsogenes DSM 40356</name>
    <dbReference type="NCBI Taxonomy" id="1331668"/>
    <lineage>
        <taxon>Bacteria</taxon>
        <taxon>Bacillati</taxon>
        <taxon>Actinomycetota</taxon>
        <taxon>Actinomycetes</taxon>
        <taxon>Kitasatosporales</taxon>
        <taxon>Streptomycetaceae</taxon>
        <taxon>Streptomyces</taxon>
    </lineage>
</organism>
<feature type="compositionally biased region" description="Basic and acidic residues" evidence="4">
    <location>
        <begin position="328"/>
        <end position="337"/>
    </location>
</feature>
<evidence type="ECO:0000256" key="4">
    <source>
        <dbReference type="SAM" id="MobiDB-lite"/>
    </source>
</evidence>
<keyword evidence="3" id="KW-0560">Oxidoreductase</keyword>
<dbReference type="GO" id="GO:0008703">
    <property type="term" value="F:5-amino-6-(5-phosphoribosylamino)uracil reductase activity"/>
    <property type="evidence" value="ECO:0007669"/>
    <property type="project" value="InterPro"/>
</dbReference>
<feature type="region of interest" description="Disordered" evidence="4">
    <location>
        <begin position="266"/>
        <end position="349"/>
    </location>
</feature>
<dbReference type="InterPro" id="IPR050765">
    <property type="entry name" value="Riboflavin_Biosynth_HTPR"/>
</dbReference>
<feature type="domain" description="Bacterial bifunctional deaminase-reductase C-terminal" evidence="5">
    <location>
        <begin position="65"/>
        <end position="234"/>
    </location>
</feature>
<name>A0A1R1S9Q4_9ACTN</name>
<dbReference type="Pfam" id="PF01872">
    <property type="entry name" value="RibD_C"/>
    <property type="match status" value="1"/>
</dbReference>
<dbReference type="Gene3D" id="3.40.430.10">
    <property type="entry name" value="Dihydrofolate Reductase, subunit A"/>
    <property type="match status" value="1"/>
</dbReference>
<dbReference type="EMBL" id="ASQP01000417">
    <property type="protein sequence ID" value="OMI35081.1"/>
    <property type="molecule type" value="Genomic_DNA"/>
</dbReference>
<gene>
    <name evidence="6" type="ORF">SPAR_33156</name>
</gene>
<dbReference type="PANTHER" id="PTHR38011">
    <property type="entry name" value="DIHYDROFOLATE REDUCTASE FAMILY PROTEIN (AFU_ORTHOLOGUE AFUA_8G06820)"/>
    <property type="match status" value="1"/>
</dbReference>
<comment type="caution">
    <text evidence="6">The sequence shown here is derived from an EMBL/GenBank/DDBJ whole genome shotgun (WGS) entry which is preliminary data.</text>
</comment>
<dbReference type="InterPro" id="IPR024072">
    <property type="entry name" value="DHFR-like_dom_sf"/>
</dbReference>
<dbReference type="GO" id="GO:0009231">
    <property type="term" value="P:riboflavin biosynthetic process"/>
    <property type="evidence" value="ECO:0007669"/>
    <property type="project" value="InterPro"/>
</dbReference>
<accession>A0A1R1S9Q4</accession>
<evidence type="ECO:0000256" key="3">
    <source>
        <dbReference type="ARBA" id="ARBA00023002"/>
    </source>
</evidence>
<evidence type="ECO:0000259" key="5">
    <source>
        <dbReference type="Pfam" id="PF01872"/>
    </source>
</evidence>
<evidence type="ECO:0000313" key="6">
    <source>
        <dbReference type="EMBL" id="OMI35081.1"/>
    </source>
</evidence>
<evidence type="ECO:0000256" key="2">
    <source>
        <dbReference type="ARBA" id="ARBA00022857"/>
    </source>
</evidence>
<evidence type="ECO:0000313" key="7">
    <source>
        <dbReference type="Proteomes" id="UP000186168"/>
    </source>
</evidence>
<keyword evidence="2" id="KW-0521">NADP</keyword>
<keyword evidence="7" id="KW-1185">Reference proteome</keyword>
<dbReference type="InterPro" id="IPR002734">
    <property type="entry name" value="RibDG_C"/>
</dbReference>
<dbReference type="SUPFAM" id="SSF53597">
    <property type="entry name" value="Dihydrofolate reductase-like"/>
    <property type="match status" value="1"/>
</dbReference>